<feature type="transmembrane region" description="Helical" evidence="7">
    <location>
        <begin position="372"/>
        <end position="392"/>
    </location>
</feature>
<feature type="transmembrane region" description="Helical" evidence="7">
    <location>
        <begin position="413"/>
        <end position="434"/>
    </location>
</feature>
<dbReference type="EMBL" id="HBIJ01008329">
    <property type="protein sequence ID" value="CAE0365145.1"/>
    <property type="molecule type" value="Transcribed_RNA"/>
</dbReference>
<keyword evidence="5 7" id="KW-1133">Transmembrane helix</keyword>
<evidence type="ECO:0000256" key="7">
    <source>
        <dbReference type="RuleBase" id="RU363079"/>
    </source>
</evidence>
<evidence type="ECO:0000256" key="2">
    <source>
        <dbReference type="ARBA" id="ARBA00005227"/>
    </source>
</evidence>
<keyword evidence="4 7" id="KW-0732">Signal</keyword>
<evidence type="ECO:0000256" key="3">
    <source>
        <dbReference type="ARBA" id="ARBA00022692"/>
    </source>
</evidence>
<feature type="chain" id="PRO_5031609575" description="Transmembrane 9 superfamily member" evidence="7">
    <location>
        <begin position="21"/>
        <end position="639"/>
    </location>
</feature>
<gene>
    <name evidence="8" type="ORF">ALAG00032_LOCUS5887</name>
</gene>
<feature type="transmembrane region" description="Helical" evidence="7">
    <location>
        <begin position="528"/>
        <end position="556"/>
    </location>
</feature>
<dbReference type="PANTHER" id="PTHR10766:SF111">
    <property type="entry name" value="TRANSMEMBRANE 9 SUPERFAMILY MEMBER 2"/>
    <property type="match status" value="1"/>
</dbReference>
<protein>
    <recommendedName>
        <fullName evidence="7">Transmembrane 9 superfamily member</fullName>
    </recommendedName>
</protein>
<dbReference type="GO" id="GO:0005737">
    <property type="term" value="C:cytoplasm"/>
    <property type="evidence" value="ECO:0007669"/>
    <property type="project" value="UniProtKB-ARBA"/>
</dbReference>
<proteinExistence type="inferred from homology"/>
<name>A0A7S3JWC0_9STRA</name>
<evidence type="ECO:0000256" key="5">
    <source>
        <dbReference type="ARBA" id="ARBA00022989"/>
    </source>
</evidence>
<feature type="signal peptide" evidence="7">
    <location>
        <begin position="1"/>
        <end position="20"/>
    </location>
</feature>
<dbReference type="InterPro" id="IPR004240">
    <property type="entry name" value="EMP70"/>
</dbReference>
<keyword evidence="6 7" id="KW-0472">Membrane</keyword>
<feature type="transmembrane region" description="Helical" evidence="7">
    <location>
        <begin position="496"/>
        <end position="522"/>
    </location>
</feature>
<evidence type="ECO:0000256" key="4">
    <source>
        <dbReference type="ARBA" id="ARBA00022729"/>
    </source>
</evidence>
<reference evidence="8" key="1">
    <citation type="submission" date="2021-01" db="EMBL/GenBank/DDBJ databases">
        <authorList>
            <person name="Corre E."/>
            <person name="Pelletier E."/>
            <person name="Niang G."/>
            <person name="Scheremetjew M."/>
            <person name="Finn R."/>
            <person name="Kale V."/>
            <person name="Holt S."/>
            <person name="Cochrane G."/>
            <person name="Meng A."/>
            <person name="Brown T."/>
            <person name="Cohen L."/>
        </authorList>
    </citation>
    <scope>NUCLEOTIDE SEQUENCE</scope>
    <source>
        <strain evidence="8">CCMP1510</strain>
    </source>
</reference>
<feature type="transmembrane region" description="Helical" evidence="7">
    <location>
        <begin position="338"/>
        <end position="366"/>
    </location>
</feature>
<feature type="transmembrane region" description="Helical" evidence="7">
    <location>
        <begin position="277"/>
        <end position="299"/>
    </location>
</feature>
<dbReference type="AlphaFoldDB" id="A0A7S3JWC0"/>
<feature type="transmembrane region" description="Helical" evidence="7">
    <location>
        <begin position="600"/>
        <end position="622"/>
    </location>
</feature>
<keyword evidence="3 7" id="KW-0812">Transmembrane</keyword>
<feature type="transmembrane region" description="Helical" evidence="7">
    <location>
        <begin position="446"/>
        <end position="468"/>
    </location>
</feature>
<comment type="similarity">
    <text evidence="2 7">Belongs to the nonaspanin (TM9SF) (TC 9.A.2) family.</text>
</comment>
<evidence type="ECO:0000256" key="6">
    <source>
        <dbReference type="ARBA" id="ARBA00023136"/>
    </source>
</evidence>
<dbReference type="PANTHER" id="PTHR10766">
    <property type="entry name" value="TRANSMEMBRANE 9 SUPERFAMILY PROTEIN"/>
    <property type="match status" value="1"/>
</dbReference>
<dbReference type="Pfam" id="PF02990">
    <property type="entry name" value="EMP70"/>
    <property type="match status" value="1"/>
</dbReference>
<evidence type="ECO:0000313" key="8">
    <source>
        <dbReference type="EMBL" id="CAE0365145.1"/>
    </source>
</evidence>
<accession>A0A7S3JWC0</accession>
<dbReference type="GO" id="GO:0016020">
    <property type="term" value="C:membrane"/>
    <property type="evidence" value="ECO:0007669"/>
    <property type="project" value="UniProtKB-SubCell"/>
</dbReference>
<evidence type="ECO:0000256" key="1">
    <source>
        <dbReference type="ARBA" id="ARBA00004141"/>
    </source>
</evidence>
<comment type="subcellular location">
    <subcellularLocation>
        <location evidence="1">Membrane</location>
        <topology evidence="1">Multi-pass membrane protein</topology>
    </subcellularLocation>
</comment>
<feature type="transmembrane region" description="Helical" evidence="7">
    <location>
        <begin position="568"/>
        <end position="588"/>
    </location>
</feature>
<sequence length="639" mass="72081">MTRKLIFIFGALVVPICVNSISFLPGVAPQAYESGNKLRLYVNKLTSTKTQIPYDYYRLPFCHPKIHLQSENIGERLAGDRIENSLYELRIGVKENCKIVCRKRVGKSGVKQFVQAIDDDYRVHWIVDNLPASTLLTDRQDPSAAPYHVRGFPVGFTLSLQSGRERFLFNHVRIVVSLHQVVDDRYHVVGFRAEPFSIKHSYEGEATNFNLDTRLLTCNDQIMAKHDVNNYLNLDASSSLEIIFTYDVEWEQSNIPWSSRWDVFLASPSGPDDKIHWFSITNSTMIVVFLTLMVAMILVRTLNKDIASYNAVDDEDKEESGWKLVHADVFRPPAFCPLLLSVLVGSGAQLGAMALLALSFAVAGLLSPANRGSLITAMLMLFVFMGSVGGYASARIYKSFHGLERLKCTTYTAIAFPSLIFFVFIGLDLALTAVKSTGAVPFSTLAALLALWFGVSAPLVFFGAYFGYRRELPPCPVRTNQIPRQIPPQPWYMKPLFTALFGGILPFGAVSVELFFVMSAIWLHQIYYIFGFLFLVVLILIATCAEIAILLCYFQLCNEDYRWWWRSVTNSGACALYVYVYAIWYYLFELNMASGLVPTLLYFGYMSLISLVFFLITGNIGLQVCSNFIFRIYASIKVD</sequence>
<organism evidence="8">
    <name type="scientific">Aureoumbra lagunensis</name>
    <dbReference type="NCBI Taxonomy" id="44058"/>
    <lineage>
        <taxon>Eukaryota</taxon>
        <taxon>Sar</taxon>
        <taxon>Stramenopiles</taxon>
        <taxon>Ochrophyta</taxon>
        <taxon>Pelagophyceae</taxon>
        <taxon>Pelagomonadales</taxon>
        <taxon>Aureoumbra</taxon>
    </lineage>
</organism>
<dbReference type="GO" id="GO:0072657">
    <property type="term" value="P:protein localization to membrane"/>
    <property type="evidence" value="ECO:0007669"/>
    <property type="project" value="TreeGrafter"/>
</dbReference>